<evidence type="ECO:0000259" key="4">
    <source>
        <dbReference type="Pfam" id="PF16371"/>
    </source>
</evidence>
<dbReference type="OrthoDB" id="9776255at2"/>
<reference evidence="6" key="1">
    <citation type="submission" date="2019-06" db="EMBL/GenBank/DDBJ databases">
        <title>Alistipes onderdonkii subsp. vulgaris subsp. nov., Alistipes dispar sp. nov. and Alistipes communis sp. nov., isolated from human faeces, and creation of Alistipes onderdonkii subsp. onderdonkii subsp. nov.</title>
        <authorList>
            <person name="Sakamoto M."/>
            <person name="Ikeyama N."/>
            <person name="Ogata Y."/>
            <person name="Suda W."/>
            <person name="Iino T."/>
            <person name="Hattori M."/>
            <person name="Ohkuma M."/>
        </authorList>
    </citation>
    <scope>NUCLEOTIDE SEQUENCE [LARGE SCALE GENOMIC DNA]</scope>
    <source>
        <strain evidence="6">5CBH24</strain>
    </source>
</reference>
<dbReference type="InterPro" id="IPR032285">
    <property type="entry name" value="Metallophos_N"/>
</dbReference>
<dbReference type="RefSeq" id="WP_141412786.1">
    <property type="nucleotide sequence ID" value="NZ_AP019735.1"/>
</dbReference>
<dbReference type="InterPro" id="IPR004843">
    <property type="entry name" value="Calcineurin-like_PHP"/>
</dbReference>
<accession>A0A4Y1WT80</accession>
<dbReference type="EMBL" id="AP019735">
    <property type="protein sequence ID" value="BBL04293.1"/>
    <property type="molecule type" value="Genomic_DNA"/>
</dbReference>
<dbReference type="PROSITE" id="PS51257">
    <property type="entry name" value="PROKAR_LIPOPROTEIN"/>
    <property type="match status" value="1"/>
</dbReference>
<evidence type="ECO:0000313" key="5">
    <source>
        <dbReference type="EMBL" id="BBL04293.1"/>
    </source>
</evidence>
<feature type="chain" id="PRO_5021272629" description="Serine/threonine protein phosphatase" evidence="1">
    <location>
        <begin position="26"/>
        <end position="559"/>
    </location>
</feature>
<sequence>MLRKFYYLFLTVALLGGAACSSSDSDDSDPTPPEGETVLVGQISDATTGKGIAGVPVTDGYTFTTTDADGNYRLVANRYCRNVYYVTPANYKVALDPSSKLPLFYSTSTIQRYKENRNDFKLEPLPAVEENFTLVAIGDPQCKTDDDVTRWETETIPDIKSTLKSAQEEGRWTNAYAVTLGDITFDNTVQWDPMKKSMSNMQIGTDYLPIFNCMGNHDHDASQSTPYAAQLNYVQRFGPADYSFNRGKAHIVVMDNVVCTRSTGSTWNYEAGLLDQQYNWLKADLDLVENKADKIIFFCAHIPFRNGGKNTGSNVNEDKHYADVLNLLTQFKEAHIMIGHTHYPQNYIHTKYVCQGGKPVYEHVHGGACGAWWSSNLNVDGAPNGYSIYEIKGNVVDNWVAKSTGRPETYQMRVYDGNATYTGSKEYSYTWTGGGTGAGIKTNGNAALKDCFVVSIWNDDPQNWKVELVQNGVVTPMSRISSNIADMCAVSFFFNECGKTTTTWNKALQHYWYVKAPGGNPSTEKDWVVRATQTIPASGKTNVYEAAAFQTDFSGFAAN</sequence>
<feature type="domain" description="Calcineurin-like phosphoesterase" evidence="2">
    <location>
        <begin position="133"/>
        <end position="344"/>
    </location>
</feature>
<dbReference type="Pfam" id="PF16370">
    <property type="entry name" value="MetallophosC"/>
    <property type="match status" value="1"/>
</dbReference>
<dbReference type="Gene3D" id="2.60.40.1120">
    <property type="entry name" value="Carboxypeptidase-like, regulatory domain"/>
    <property type="match status" value="1"/>
</dbReference>
<dbReference type="AlphaFoldDB" id="A0A4Y1WT80"/>
<dbReference type="KEGG" id="acou:A5CBH24_16060"/>
<dbReference type="GO" id="GO:0016787">
    <property type="term" value="F:hydrolase activity"/>
    <property type="evidence" value="ECO:0007669"/>
    <property type="project" value="InterPro"/>
</dbReference>
<evidence type="ECO:0000259" key="3">
    <source>
        <dbReference type="Pfam" id="PF16370"/>
    </source>
</evidence>
<evidence type="ECO:0000256" key="1">
    <source>
        <dbReference type="SAM" id="SignalP"/>
    </source>
</evidence>
<name>A0A4Y1WT80_9BACT</name>
<dbReference type="PANTHER" id="PTHR43143:SF1">
    <property type="entry name" value="SERINE_THREONINE-PROTEIN PHOSPHATASE CPPED1"/>
    <property type="match status" value="1"/>
</dbReference>
<dbReference type="Pfam" id="PF16371">
    <property type="entry name" value="MetallophosN"/>
    <property type="match status" value="1"/>
</dbReference>
<proteinExistence type="predicted"/>
<gene>
    <name evidence="5" type="ORF">A5CBH24_16060</name>
</gene>
<evidence type="ECO:0008006" key="7">
    <source>
        <dbReference type="Google" id="ProtNLM"/>
    </source>
</evidence>
<dbReference type="Gene3D" id="3.60.21.10">
    <property type="match status" value="1"/>
</dbReference>
<evidence type="ECO:0000259" key="2">
    <source>
        <dbReference type="Pfam" id="PF00149"/>
    </source>
</evidence>
<feature type="domain" description="Calcineurin-like phosphoesterase N-terminal" evidence="4">
    <location>
        <begin position="47"/>
        <end position="122"/>
    </location>
</feature>
<dbReference type="InterPro" id="IPR029052">
    <property type="entry name" value="Metallo-depent_PP-like"/>
</dbReference>
<dbReference type="InterPro" id="IPR051918">
    <property type="entry name" value="STPP_CPPED1"/>
</dbReference>
<dbReference type="Pfam" id="PF00149">
    <property type="entry name" value="Metallophos"/>
    <property type="match status" value="1"/>
</dbReference>
<dbReference type="Proteomes" id="UP000318946">
    <property type="component" value="Chromosome"/>
</dbReference>
<dbReference type="SUPFAM" id="SSF56300">
    <property type="entry name" value="Metallo-dependent phosphatases"/>
    <property type="match status" value="1"/>
</dbReference>
<dbReference type="GeneID" id="78342323"/>
<keyword evidence="6" id="KW-1185">Reference proteome</keyword>
<protein>
    <recommendedName>
        <fullName evidence="7">Serine/threonine protein phosphatase</fullName>
    </recommendedName>
</protein>
<feature type="domain" description="Calcineurin-like phosphoesterase C-terminal" evidence="3">
    <location>
        <begin position="362"/>
        <end position="533"/>
    </location>
</feature>
<organism evidence="5 6">
    <name type="scientific">Alistipes communis</name>
    <dbReference type="NCBI Taxonomy" id="2585118"/>
    <lineage>
        <taxon>Bacteria</taxon>
        <taxon>Pseudomonadati</taxon>
        <taxon>Bacteroidota</taxon>
        <taxon>Bacteroidia</taxon>
        <taxon>Bacteroidales</taxon>
        <taxon>Rikenellaceae</taxon>
        <taxon>Alistipes</taxon>
    </lineage>
</organism>
<dbReference type="InterPro" id="IPR032288">
    <property type="entry name" value="Metallophos_C"/>
</dbReference>
<evidence type="ECO:0000313" key="6">
    <source>
        <dbReference type="Proteomes" id="UP000318946"/>
    </source>
</evidence>
<keyword evidence="1" id="KW-0732">Signal</keyword>
<dbReference type="PANTHER" id="PTHR43143">
    <property type="entry name" value="METALLOPHOSPHOESTERASE, CALCINEURIN SUPERFAMILY"/>
    <property type="match status" value="1"/>
</dbReference>
<feature type="signal peptide" evidence="1">
    <location>
        <begin position="1"/>
        <end position="25"/>
    </location>
</feature>